<evidence type="ECO:0000313" key="2">
    <source>
        <dbReference type="Proteomes" id="UP000002255"/>
    </source>
</evidence>
<dbReference type="OrthoDB" id="9816539at2"/>
<geneLocation type="plasmid" evidence="1 2">
    <name>pXCEL01</name>
</geneLocation>
<sequence length="202" mass="21115">MATRSGPGASFGDFRRDRDLMNELEPLLADEGVDLTSGVLPDSATLQPALERVVARRNLETFTPVGDARDATILILRMTVGLLLRGDVLRAFMELDELVDAESTDSSRATVAGTTGVALGRLDEVLSGRDGTAPAGPAEHAGTAILRLAKKGRAFSALPTLIGSHGGLAVQRAALITLGAAAVAWYDLTDLGPDVVVESLVR</sequence>
<dbReference type="Proteomes" id="UP000002255">
    <property type="component" value="Plasmid pXCEL01"/>
</dbReference>
<dbReference type="EMBL" id="CP001822">
    <property type="protein sequence ID" value="ACZ32442.1"/>
    <property type="molecule type" value="Genomic_DNA"/>
</dbReference>
<organism evidence="1 2">
    <name type="scientific">Xylanimonas cellulosilytica (strain DSM 15894 / JCM 12276 / CECT 5975 / KCTC 9989 / LMG 20990 / NBRC 107835 / XIL07)</name>
    <dbReference type="NCBI Taxonomy" id="446471"/>
    <lineage>
        <taxon>Bacteria</taxon>
        <taxon>Bacillati</taxon>
        <taxon>Actinomycetota</taxon>
        <taxon>Actinomycetes</taxon>
        <taxon>Micrococcales</taxon>
        <taxon>Promicromonosporaceae</taxon>
        <taxon>Xylanimonas</taxon>
    </lineage>
</organism>
<proteinExistence type="predicted"/>
<gene>
    <name evidence="1" type="ORF">Xcel_3443</name>
</gene>
<protein>
    <submittedName>
        <fullName evidence="1">Uncharacterized protein</fullName>
    </submittedName>
</protein>
<evidence type="ECO:0000313" key="1">
    <source>
        <dbReference type="EMBL" id="ACZ32442.1"/>
    </source>
</evidence>
<dbReference type="KEGG" id="xce:Xcel_3443"/>
<reference evidence="1 2" key="1">
    <citation type="journal article" date="2010" name="Stand. Genomic Sci.">
        <title>Complete genome sequence of Xylanimonas cellulosilytica type strain (XIL07).</title>
        <authorList>
            <person name="Foster B."/>
            <person name="Pukall R."/>
            <person name="Abt B."/>
            <person name="Nolan M."/>
            <person name="Glavina Del Rio T."/>
            <person name="Chen F."/>
            <person name="Lucas S."/>
            <person name="Tice H."/>
            <person name="Pitluck S."/>
            <person name="Cheng J.-F."/>
            <person name="Chertkov O."/>
            <person name="Brettin T."/>
            <person name="Han C."/>
            <person name="Detter J.C."/>
            <person name="Bruce D."/>
            <person name="Goodwin L."/>
            <person name="Ivanova N."/>
            <person name="Mavromatis K."/>
            <person name="Pati A."/>
            <person name="Mikhailova N."/>
            <person name="Chen A."/>
            <person name="Palaniappan K."/>
            <person name="Land M."/>
            <person name="Hauser L."/>
            <person name="Chang Y.-J."/>
            <person name="Jeffries C.D."/>
            <person name="Chain P."/>
            <person name="Rohde M."/>
            <person name="Goeker M."/>
            <person name="Bristow J."/>
            <person name="Eisen J.A."/>
            <person name="Markowitz V."/>
            <person name="Hugenholtz P."/>
            <person name="Kyrpides N.C."/>
            <person name="Klenk H.-P."/>
            <person name="Lapidus A."/>
        </authorList>
    </citation>
    <scope>NUCLEOTIDE SEQUENCE [LARGE SCALE GENOMIC DNA]</scope>
    <source>
        <strain evidence="2">DSM 15894 / CECT 5975 / LMG 20990 / XIL07</strain>
        <plasmid evidence="2">Plasmid pXCEL01</plasmid>
    </source>
</reference>
<dbReference type="AlphaFoldDB" id="D1C0X6"/>
<dbReference type="RefSeq" id="WP_012880182.1">
    <property type="nucleotide sequence ID" value="NC_013531.1"/>
</dbReference>
<dbReference type="HOGENOM" id="CLU_1354164_0_0_11"/>
<keyword evidence="2" id="KW-1185">Reference proteome</keyword>
<accession>D1C0X6</accession>
<name>D1C0X6_XYLCX</name>
<keyword evidence="1" id="KW-0614">Plasmid</keyword>